<dbReference type="Pfam" id="PF03358">
    <property type="entry name" value="FMN_red"/>
    <property type="match status" value="1"/>
</dbReference>
<dbReference type="SUPFAM" id="SSF52218">
    <property type="entry name" value="Flavoproteins"/>
    <property type="match status" value="1"/>
</dbReference>
<dbReference type="RefSeq" id="WP_345246144.1">
    <property type="nucleotide sequence ID" value="NZ_BAABFO010000002.1"/>
</dbReference>
<organism evidence="2 3">
    <name type="scientific">Pigmentiphaga soli</name>
    <dbReference type="NCBI Taxonomy" id="1007095"/>
    <lineage>
        <taxon>Bacteria</taxon>
        <taxon>Pseudomonadati</taxon>
        <taxon>Pseudomonadota</taxon>
        <taxon>Betaproteobacteria</taxon>
        <taxon>Burkholderiales</taxon>
        <taxon>Alcaligenaceae</taxon>
        <taxon>Pigmentiphaga</taxon>
    </lineage>
</organism>
<dbReference type="EMBL" id="BAABFO010000002">
    <property type="protein sequence ID" value="GAA4324328.1"/>
    <property type="molecule type" value="Genomic_DNA"/>
</dbReference>
<sequence length="359" mass="39945">MTEKPLVRKGQWQGRLSRDAFRERFRRRFYDPAFDAERAAIDRLEEIAWQAYQQGRKAPRTEPAGEGYADPDYALSVEWKAARARLEAAQARQRDPAAPSRILVIAGAARNDGSCPGEVSKTWRLARLLCEDIAADGMQPDLLDLSDLTSGYQRIIHPCKGCVSTAMPLCHWPCSCYPNHSLGQDNDWMNEIYERWAAAHGVIIVAPVYWYQSPSPLKLMMDRLVCADGGNPDPTSTSGKDAAKAKALELAGWPYPKHLAGRAYGLVVHGDVAGIEGTRRALSDWLDWMGLIDAGSGARLDRFIGYYQPYATSHDELDRDAAVQEETRNVGRALRRAVGQLRAGRLSAPDRGLRSPRPK</sequence>
<reference evidence="3" key="1">
    <citation type="journal article" date="2019" name="Int. J. Syst. Evol. Microbiol.">
        <title>The Global Catalogue of Microorganisms (GCM) 10K type strain sequencing project: providing services to taxonomists for standard genome sequencing and annotation.</title>
        <authorList>
            <consortium name="The Broad Institute Genomics Platform"/>
            <consortium name="The Broad Institute Genome Sequencing Center for Infectious Disease"/>
            <person name="Wu L."/>
            <person name="Ma J."/>
        </authorList>
    </citation>
    <scope>NUCLEOTIDE SEQUENCE [LARGE SCALE GENOMIC DNA]</scope>
    <source>
        <strain evidence="3">JCM 17666</strain>
    </source>
</reference>
<accession>A0ABP8GH53</accession>
<dbReference type="Gene3D" id="3.40.50.360">
    <property type="match status" value="1"/>
</dbReference>
<protein>
    <submittedName>
        <fullName evidence="2">Flavodoxin family protein</fullName>
    </submittedName>
</protein>
<keyword evidence="3" id="KW-1185">Reference proteome</keyword>
<evidence type="ECO:0000259" key="1">
    <source>
        <dbReference type="Pfam" id="PF03358"/>
    </source>
</evidence>
<evidence type="ECO:0000313" key="2">
    <source>
        <dbReference type="EMBL" id="GAA4324328.1"/>
    </source>
</evidence>
<evidence type="ECO:0000313" key="3">
    <source>
        <dbReference type="Proteomes" id="UP001501671"/>
    </source>
</evidence>
<feature type="domain" description="NADPH-dependent FMN reductase-like" evidence="1">
    <location>
        <begin position="101"/>
        <end position="296"/>
    </location>
</feature>
<dbReference type="InterPro" id="IPR005025">
    <property type="entry name" value="FMN_Rdtase-like_dom"/>
</dbReference>
<dbReference type="Proteomes" id="UP001501671">
    <property type="component" value="Unassembled WGS sequence"/>
</dbReference>
<gene>
    <name evidence="2" type="ORF">GCM10023144_05800</name>
</gene>
<proteinExistence type="predicted"/>
<dbReference type="InterPro" id="IPR029039">
    <property type="entry name" value="Flavoprotein-like_sf"/>
</dbReference>
<name>A0ABP8GH53_9BURK</name>
<comment type="caution">
    <text evidence="2">The sequence shown here is derived from an EMBL/GenBank/DDBJ whole genome shotgun (WGS) entry which is preliminary data.</text>
</comment>